<reference evidence="1" key="1">
    <citation type="journal article" date="2020" name="Nature">
        <title>Giant virus diversity and host interactions through global metagenomics.</title>
        <authorList>
            <person name="Schulz F."/>
            <person name="Roux S."/>
            <person name="Paez-Espino D."/>
            <person name="Jungbluth S."/>
            <person name="Walsh D.A."/>
            <person name="Denef V.J."/>
            <person name="McMahon K.D."/>
            <person name="Konstantinidis K.T."/>
            <person name="Eloe-Fadrosh E.A."/>
            <person name="Kyrpides N.C."/>
            <person name="Woyke T."/>
        </authorList>
    </citation>
    <scope>NUCLEOTIDE SEQUENCE</scope>
    <source>
        <strain evidence="1">GVMAG-M-3300023184-190</strain>
    </source>
</reference>
<proteinExistence type="predicted"/>
<evidence type="ECO:0000313" key="1">
    <source>
        <dbReference type="EMBL" id="QHT87717.1"/>
    </source>
</evidence>
<dbReference type="EMBL" id="MN740099">
    <property type="protein sequence ID" value="QHT87717.1"/>
    <property type="molecule type" value="Genomic_DNA"/>
</dbReference>
<sequence>MLSKTILYSATHGEILFSSEINNPEYESMLDDYNILIVKYV</sequence>
<dbReference type="AlphaFoldDB" id="A0A6C0I5S3"/>
<organism evidence="1">
    <name type="scientific">viral metagenome</name>
    <dbReference type="NCBI Taxonomy" id="1070528"/>
    <lineage>
        <taxon>unclassified sequences</taxon>
        <taxon>metagenomes</taxon>
        <taxon>organismal metagenomes</taxon>
    </lineage>
</organism>
<accession>A0A6C0I5S3</accession>
<name>A0A6C0I5S3_9ZZZZ</name>
<protein>
    <submittedName>
        <fullName evidence="1">Uncharacterized protein</fullName>
    </submittedName>
</protein>